<sequence>MNEAHAKRLLSSYKRWTGEELLPINERLPLLKQLNEADIVILSHGTEADPILNYGNNRAMEVWEMSREQFLSTPSRLTAEPMAREERAAFLEAVTSKGYINDYTGIRISATGRRFYIENATVWNVVDEQGQYCGQAASFRSIRQVD</sequence>
<evidence type="ECO:0000313" key="3">
    <source>
        <dbReference type="Proteomes" id="UP001596233"/>
    </source>
</evidence>
<reference evidence="3" key="1">
    <citation type="journal article" date="2019" name="Int. J. Syst. Evol. Microbiol.">
        <title>The Global Catalogue of Microorganisms (GCM) 10K type strain sequencing project: providing services to taxonomists for standard genome sequencing and annotation.</title>
        <authorList>
            <consortium name="The Broad Institute Genomics Platform"/>
            <consortium name="The Broad Institute Genome Sequencing Center for Infectious Disease"/>
            <person name="Wu L."/>
            <person name="Ma J."/>
        </authorList>
    </citation>
    <scope>NUCLEOTIDE SEQUENCE [LARGE SCALE GENOMIC DNA]</scope>
    <source>
        <strain evidence="3">PCU 280</strain>
    </source>
</reference>
<keyword evidence="3" id="KW-1185">Reference proteome</keyword>
<evidence type="ECO:0000313" key="2">
    <source>
        <dbReference type="EMBL" id="MFC6334564.1"/>
    </source>
</evidence>
<gene>
    <name evidence="2" type="ORF">ACFP56_18195</name>
</gene>
<dbReference type="InterPro" id="IPR013978">
    <property type="entry name" value="MEKHLA"/>
</dbReference>
<dbReference type="Proteomes" id="UP001596233">
    <property type="component" value="Unassembled WGS sequence"/>
</dbReference>
<name>A0ABW1V7X2_9BACL</name>
<comment type="caution">
    <text evidence="2">The sequence shown here is derived from an EMBL/GenBank/DDBJ whole genome shotgun (WGS) entry which is preliminary data.</text>
</comment>
<organism evidence="2 3">
    <name type="scientific">Paenibacillus septentrionalis</name>
    <dbReference type="NCBI Taxonomy" id="429342"/>
    <lineage>
        <taxon>Bacteria</taxon>
        <taxon>Bacillati</taxon>
        <taxon>Bacillota</taxon>
        <taxon>Bacilli</taxon>
        <taxon>Bacillales</taxon>
        <taxon>Paenibacillaceae</taxon>
        <taxon>Paenibacillus</taxon>
    </lineage>
</organism>
<protein>
    <submittedName>
        <fullName evidence="2">MEKHLA domain-containing protein</fullName>
    </submittedName>
</protein>
<dbReference type="EMBL" id="JBHSTE010000006">
    <property type="protein sequence ID" value="MFC6334564.1"/>
    <property type="molecule type" value="Genomic_DNA"/>
</dbReference>
<proteinExistence type="predicted"/>
<dbReference type="SUPFAM" id="SSF55785">
    <property type="entry name" value="PYP-like sensor domain (PAS domain)"/>
    <property type="match status" value="1"/>
</dbReference>
<dbReference type="InterPro" id="IPR035965">
    <property type="entry name" value="PAS-like_dom_sf"/>
</dbReference>
<evidence type="ECO:0000259" key="1">
    <source>
        <dbReference type="Pfam" id="PF08670"/>
    </source>
</evidence>
<accession>A0ABW1V7X2</accession>
<feature type="domain" description="MEKHLA" evidence="1">
    <location>
        <begin position="4"/>
        <end position="141"/>
    </location>
</feature>
<dbReference type="Pfam" id="PF08670">
    <property type="entry name" value="MEKHLA"/>
    <property type="match status" value="1"/>
</dbReference>
<dbReference type="RefSeq" id="WP_379237216.1">
    <property type="nucleotide sequence ID" value="NZ_JBHSTE010000006.1"/>
</dbReference>